<dbReference type="Gene3D" id="1.20.1250.20">
    <property type="entry name" value="MFS general substrate transporter like domains"/>
    <property type="match status" value="2"/>
</dbReference>
<dbReference type="PROSITE" id="PS50850">
    <property type="entry name" value="MFS"/>
    <property type="match status" value="1"/>
</dbReference>
<evidence type="ECO:0000313" key="6">
    <source>
        <dbReference type="EMBL" id="KPK62263.1"/>
    </source>
</evidence>
<feature type="transmembrane region" description="Helical" evidence="4">
    <location>
        <begin position="106"/>
        <end position="130"/>
    </location>
</feature>
<dbReference type="EMBL" id="LJUJ01000045">
    <property type="protein sequence ID" value="KPK62263.1"/>
    <property type="molecule type" value="Genomic_DNA"/>
</dbReference>
<keyword evidence="1 4" id="KW-0812">Transmembrane</keyword>
<feature type="transmembrane region" description="Helical" evidence="4">
    <location>
        <begin position="31"/>
        <end position="54"/>
    </location>
</feature>
<feature type="transmembrane region" description="Helical" evidence="4">
    <location>
        <begin position="297"/>
        <end position="317"/>
    </location>
</feature>
<sequence>MKLRLSTFFNISSFQILAMFRRGLFYSYLSIYLRFFLGLSVTETTLFATLPMVLNIVFQRYVWGTISDKYQRRRTLIILGEVLAAIGTVFVWYFHTLPNSKLAAGYVIIVGLSLVEIFWSMSNIGWSAIISDLYPEEERTGVQGRLSSIGALGRIAGVWVGGLAYDGLAQHYEGWGFNQGFLFFVASGVMLISTIPMFFVPEGGINTAGPDKEAVNKPKDETRQAQISRVFLVFLLAMIFINFGRNSIAVIKSQYLSLDQGFNVSSNLLSYIVNMESLAIFIMGFLVTRLARRYSDVILLLAGTCCAILSLVGFVLASELPLIFISNFLAGVSMVVILSSSYSYASRLIPPQHRGKQFAWFNATFFLSWGVAGTLVAGPIADLLMKAGASQVLAYKISFLSSAVLVVIGAVILFYADRMKRRTIYLESSISSRR</sequence>
<organism evidence="6 7">
    <name type="scientific">candidate division WOR_3 bacterium SM23_42</name>
    <dbReference type="NCBI Taxonomy" id="1703779"/>
    <lineage>
        <taxon>Bacteria</taxon>
        <taxon>Bacteria division WOR-3</taxon>
    </lineage>
</organism>
<keyword evidence="3 4" id="KW-0472">Membrane</keyword>
<dbReference type="InterPro" id="IPR020846">
    <property type="entry name" value="MFS_dom"/>
</dbReference>
<dbReference type="STRING" id="1703779.AMJ83_11325"/>
<dbReference type="PANTHER" id="PTHR23518">
    <property type="entry name" value="C-METHYLTRANSFERASE"/>
    <property type="match status" value="1"/>
</dbReference>
<evidence type="ECO:0000259" key="5">
    <source>
        <dbReference type="PROSITE" id="PS50850"/>
    </source>
</evidence>
<feature type="transmembrane region" description="Helical" evidence="4">
    <location>
        <begin position="357"/>
        <end position="381"/>
    </location>
</feature>
<accession>A0A0S8FNM2</accession>
<feature type="transmembrane region" description="Helical" evidence="4">
    <location>
        <begin position="151"/>
        <end position="168"/>
    </location>
</feature>
<dbReference type="Pfam" id="PF07690">
    <property type="entry name" value="MFS_1"/>
    <property type="match status" value="1"/>
</dbReference>
<evidence type="ECO:0000256" key="2">
    <source>
        <dbReference type="ARBA" id="ARBA00022989"/>
    </source>
</evidence>
<name>A0A0S8FNM2_UNCW3</name>
<dbReference type="InterPro" id="IPR036259">
    <property type="entry name" value="MFS_trans_sf"/>
</dbReference>
<proteinExistence type="predicted"/>
<dbReference type="SUPFAM" id="SSF103473">
    <property type="entry name" value="MFS general substrate transporter"/>
    <property type="match status" value="1"/>
</dbReference>
<evidence type="ECO:0000313" key="7">
    <source>
        <dbReference type="Proteomes" id="UP000051373"/>
    </source>
</evidence>
<feature type="transmembrane region" description="Helical" evidence="4">
    <location>
        <begin position="180"/>
        <end position="200"/>
    </location>
</feature>
<protein>
    <recommendedName>
        <fullName evidence="5">Major facilitator superfamily (MFS) profile domain-containing protein</fullName>
    </recommendedName>
</protein>
<comment type="caution">
    <text evidence="6">The sequence shown here is derived from an EMBL/GenBank/DDBJ whole genome shotgun (WGS) entry which is preliminary data.</text>
</comment>
<dbReference type="InterPro" id="IPR011701">
    <property type="entry name" value="MFS"/>
</dbReference>
<feature type="transmembrane region" description="Helical" evidence="4">
    <location>
        <begin position="227"/>
        <end position="248"/>
    </location>
</feature>
<feature type="transmembrane region" description="Helical" evidence="4">
    <location>
        <begin position="268"/>
        <end position="290"/>
    </location>
</feature>
<feature type="transmembrane region" description="Helical" evidence="4">
    <location>
        <begin position="75"/>
        <end position="94"/>
    </location>
</feature>
<dbReference type="AlphaFoldDB" id="A0A0S8FNM2"/>
<feature type="domain" description="Major facilitator superfamily (MFS) profile" evidence="5">
    <location>
        <begin position="1"/>
        <end position="421"/>
    </location>
</feature>
<keyword evidence="2 4" id="KW-1133">Transmembrane helix</keyword>
<dbReference type="GO" id="GO:0022857">
    <property type="term" value="F:transmembrane transporter activity"/>
    <property type="evidence" value="ECO:0007669"/>
    <property type="project" value="InterPro"/>
</dbReference>
<evidence type="ECO:0000256" key="4">
    <source>
        <dbReference type="SAM" id="Phobius"/>
    </source>
</evidence>
<dbReference type="Proteomes" id="UP000051373">
    <property type="component" value="Unassembled WGS sequence"/>
</dbReference>
<gene>
    <name evidence="6" type="ORF">AMJ83_11325</name>
</gene>
<reference evidence="6 7" key="1">
    <citation type="journal article" date="2015" name="Microbiome">
        <title>Genomic resolution of linkages in carbon, nitrogen, and sulfur cycling among widespread estuary sediment bacteria.</title>
        <authorList>
            <person name="Baker B.J."/>
            <person name="Lazar C.S."/>
            <person name="Teske A.P."/>
            <person name="Dick G.J."/>
        </authorList>
    </citation>
    <scope>NUCLEOTIDE SEQUENCE [LARGE SCALE GENOMIC DNA]</scope>
    <source>
        <strain evidence="6">SM23_42</strain>
    </source>
</reference>
<evidence type="ECO:0000256" key="1">
    <source>
        <dbReference type="ARBA" id="ARBA00022692"/>
    </source>
</evidence>
<feature type="transmembrane region" description="Helical" evidence="4">
    <location>
        <begin position="323"/>
        <end position="345"/>
    </location>
</feature>
<evidence type="ECO:0000256" key="3">
    <source>
        <dbReference type="ARBA" id="ARBA00023136"/>
    </source>
</evidence>
<dbReference type="PANTHER" id="PTHR23518:SF2">
    <property type="entry name" value="MAJOR FACILITATOR SUPERFAMILY TRANSPORTER"/>
    <property type="match status" value="1"/>
</dbReference>
<feature type="transmembrane region" description="Helical" evidence="4">
    <location>
        <begin position="393"/>
        <end position="416"/>
    </location>
</feature>